<feature type="transmembrane region" description="Helical" evidence="6">
    <location>
        <begin position="406"/>
        <end position="426"/>
    </location>
</feature>
<evidence type="ECO:0008006" key="9">
    <source>
        <dbReference type="Google" id="ProtNLM"/>
    </source>
</evidence>
<evidence type="ECO:0000256" key="1">
    <source>
        <dbReference type="ARBA" id="ARBA00004141"/>
    </source>
</evidence>
<dbReference type="GO" id="GO:0005886">
    <property type="term" value="C:plasma membrane"/>
    <property type="evidence" value="ECO:0007669"/>
    <property type="project" value="TreeGrafter"/>
</dbReference>
<evidence type="ECO:0000256" key="2">
    <source>
        <dbReference type="ARBA" id="ARBA00022692"/>
    </source>
</evidence>
<name>A0A2S7YPE6_BEABA</name>
<dbReference type="OrthoDB" id="4078873at2759"/>
<dbReference type="Pfam" id="PF07690">
    <property type="entry name" value="MFS_1"/>
    <property type="match status" value="1"/>
</dbReference>
<dbReference type="Gene3D" id="1.20.1250.20">
    <property type="entry name" value="MFS general substrate transporter like domains"/>
    <property type="match status" value="2"/>
</dbReference>
<evidence type="ECO:0000256" key="3">
    <source>
        <dbReference type="ARBA" id="ARBA00022989"/>
    </source>
</evidence>
<protein>
    <recommendedName>
        <fullName evidence="9">Siderophore iron transporter mirB</fullName>
    </recommendedName>
</protein>
<organism evidence="7 8">
    <name type="scientific">Beauveria bassiana</name>
    <name type="common">White muscardine disease fungus</name>
    <name type="synonym">Tritirachium shiotae</name>
    <dbReference type="NCBI Taxonomy" id="176275"/>
    <lineage>
        <taxon>Eukaryota</taxon>
        <taxon>Fungi</taxon>
        <taxon>Dikarya</taxon>
        <taxon>Ascomycota</taxon>
        <taxon>Pezizomycotina</taxon>
        <taxon>Sordariomycetes</taxon>
        <taxon>Hypocreomycetidae</taxon>
        <taxon>Hypocreales</taxon>
        <taxon>Cordycipitaceae</taxon>
        <taxon>Beauveria</taxon>
    </lineage>
</organism>
<evidence type="ECO:0000256" key="6">
    <source>
        <dbReference type="SAM" id="Phobius"/>
    </source>
</evidence>
<sequence>MDALPRTPAEAATPKPINVETDSTSSKEKQLTTTVADLKPEQDEPNPIECALPRQQLIIGYLVIFILLFVQELTSGIFRVLNPYVTSEFAHHSLTATTSVVSSIISAVINLPVAKLIELWGRMQVLALMVASMLLGIVLLASCRTVEAYCAAQVFYTVAFYGIRFCVVIFITDTTAIHNRAFFIGFTGLPVLATLWAYGPMSDRVLRTIGFRWGFGLWAPVYLAVSLPVLAVFYSAQKKAKKSKATDSGALNSKQRSFLQLLMYYVKLLDFVGILIFSTSLTFLLLAVSIYSYQANEWQSPLIICFLFFGAILLPAFGLYERYLAPSMFIPWSIFTNRTVVATNLMVLTLQTAEQLSDAYFYSLLIVVFRQSITSATYITNIYYIGSTIANLVLGLVLRRFGRIKYFALCGGVPLAMLGIGLTIKFRTADTHIGLVVLSQFLNALSGGILYPIEQITLMVESDHEHIPALLAVESTFAQIGKGIGYALAGAIWTGMFKNRLVRYLPLSEMPDLERIYGSISVQSSYPADSETFNAIAHAYGDTQRTILLTSIGILVATLGLTALWRDINVKKIGRRPNKPW</sequence>
<feature type="transmembrane region" description="Helical" evidence="6">
    <location>
        <begin position="58"/>
        <end position="81"/>
    </location>
</feature>
<feature type="transmembrane region" description="Helical" evidence="6">
    <location>
        <begin position="546"/>
        <end position="565"/>
    </location>
</feature>
<feature type="transmembrane region" description="Helical" evidence="6">
    <location>
        <begin position="125"/>
        <end position="142"/>
    </location>
</feature>
<gene>
    <name evidence="7" type="ORF">BB8028_0010g00550</name>
</gene>
<dbReference type="AlphaFoldDB" id="A0A2S7YPE6"/>
<feature type="region of interest" description="Disordered" evidence="5">
    <location>
        <begin position="1"/>
        <end position="30"/>
    </location>
</feature>
<evidence type="ECO:0000256" key="4">
    <source>
        <dbReference type="ARBA" id="ARBA00023136"/>
    </source>
</evidence>
<keyword evidence="4 6" id="KW-0472">Membrane</keyword>
<feature type="transmembrane region" description="Helical" evidence="6">
    <location>
        <begin position="264"/>
        <end position="292"/>
    </location>
</feature>
<keyword evidence="3 6" id="KW-1133">Transmembrane helix</keyword>
<dbReference type="InterPro" id="IPR011701">
    <property type="entry name" value="MFS"/>
</dbReference>
<dbReference type="PANTHER" id="PTHR23501:SF3">
    <property type="entry name" value="MAJOR FACILITATOR SUPERFAMILY (MFS) PROFILE DOMAIN-CONTAINING PROTEIN"/>
    <property type="match status" value="1"/>
</dbReference>
<feature type="transmembrane region" description="Helical" evidence="6">
    <location>
        <begin position="181"/>
        <end position="199"/>
    </location>
</feature>
<feature type="transmembrane region" description="Helical" evidence="6">
    <location>
        <begin position="93"/>
        <end position="113"/>
    </location>
</feature>
<keyword evidence="2 6" id="KW-0812">Transmembrane</keyword>
<comment type="subcellular location">
    <subcellularLocation>
        <location evidence="1">Membrane</location>
        <topology evidence="1">Multi-pass membrane protein</topology>
    </subcellularLocation>
</comment>
<evidence type="ECO:0000313" key="8">
    <source>
        <dbReference type="Proteomes" id="UP000237441"/>
    </source>
</evidence>
<dbReference type="Proteomes" id="UP000237441">
    <property type="component" value="Unassembled WGS sequence"/>
</dbReference>
<dbReference type="PANTHER" id="PTHR23501">
    <property type="entry name" value="MAJOR FACILITATOR SUPERFAMILY"/>
    <property type="match status" value="1"/>
</dbReference>
<accession>A0A2S7YPE6</accession>
<evidence type="ECO:0000313" key="7">
    <source>
        <dbReference type="EMBL" id="PQK18066.1"/>
    </source>
</evidence>
<feature type="transmembrane region" description="Helical" evidence="6">
    <location>
        <begin position="154"/>
        <end position="172"/>
    </location>
</feature>
<dbReference type="SUPFAM" id="SSF103473">
    <property type="entry name" value="MFS general substrate transporter"/>
    <property type="match status" value="2"/>
</dbReference>
<dbReference type="InterPro" id="IPR036259">
    <property type="entry name" value="MFS_trans_sf"/>
</dbReference>
<feature type="transmembrane region" description="Helical" evidence="6">
    <location>
        <begin position="211"/>
        <end position="234"/>
    </location>
</feature>
<feature type="transmembrane region" description="Helical" evidence="6">
    <location>
        <begin position="298"/>
        <end position="320"/>
    </location>
</feature>
<dbReference type="GO" id="GO:0022857">
    <property type="term" value="F:transmembrane transporter activity"/>
    <property type="evidence" value="ECO:0007669"/>
    <property type="project" value="InterPro"/>
</dbReference>
<feature type="transmembrane region" description="Helical" evidence="6">
    <location>
        <begin position="432"/>
        <end position="453"/>
    </location>
</feature>
<proteinExistence type="predicted"/>
<dbReference type="EMBL" id="JRHA01000010">
    <property type="protein sequence ID" value="PQK18066.1"/>
    <property type="molecule type" value="Genomic_DNA"/>
</dbReference>
<reference evidence="7 8" key="1">
    <citation type="submission" date="2016-07" db="EMBL/GenBank/DDBJ databases">
        <title>Comparative genomics of the entomopathogenic fungus Beauveria bassiana.</title>
        <authorList>
            <person name="Valero Jimenez C.A."/>
            <person name="Zwaan B.J."/>
            <person name="Van Kan J.A."/>
            <person name="Takken W."/>
            <person name="Debets A.J."/>
            <person name="Schoustra S.E."/>
            <person name="Koenraadt C.J."/>
        </authorList>
    </citation>
    <scope>NUCLEOTIDE SEQUENCE [LARGE SCALE GENOMIC DNA]</scope>
    <source>
        <strain evidence="7 8">ARSEF 8028</strain>
    </source>
</reference>
<evidence type="ECO:0000256" key="5">
    <source>
        <dbReference type="SAM" id="MobiDB-lite"/>
    </source>
</evidence>
<comment type="caution">
    <text evidence="7">The sequence shown here is derived from an EMBL/GenBank/DDBJ whole genome shotgun (WGS) entry which is preliminary data.</text>
</comment>